<reference evidence="8 9" key="2">
    <citation type="journal article" date="2016" name="Int. J. Syst. Evol. Microbiol.">
        <title>Lutibacter profundi sp. nov., isolated from a deep-sea hydrothermal system on the Arctic Mid-Ocean Ridge and emended description of the genus Lutibacter.</title>
        <authorList>
            <person name="Le Moine Bauer S."/>
            <person name="Roalkvam I."/>
            <person name="Steen I.H."/>
            <person name="Dahle H."/>
        </authorList>
    </citation>
    <scope>NUCLEOTIDE SEQUENCE [LARGE SCALE GENOMIC DNA]</scope>
    <source>
        <strain evidence="8 9">LP1</strain>
    </source>
</reference>
<gene>
    <name evidence="8" type="ORF">Lupro_10140</name>
</gene>
<sequence length="433" mass="48860">MPLSAQNIKLDSAKVLSLENNKRIKDALFKLKASEKVKESAFTNFFPKVEASGFALRSSDYLLDIQTPEMNLPIYDGNPANLPNATLFAYVPSLSIQSLDYVNTAMITATLPIYAGGRIRNGNNLAQLGVEINQDQLNLSIDQILTTTEGYYWSLVALNEKKITLYNYEKLLLRLQKEVQDYYDAGMINKSDLLKVKLELNKIEVNKLKLNNGIEMLKRVFCQHIGIRYNQSFNVNDSIVSVLPPESYFLATDSALKNRNEYKMLNKVIEAEELQKKMALGEYLPQLAVGASGLYLDAFEQNNSYGLAFATLSIPISDWWGGSKKLQEQDIKIKIAQNNLEDKSELLKLQITKAYKDLTISYKQIEIAKKSLKQSLEYQKELEDNYDAGLTSTSDLLEAKALAQQAKDEFIDAKSQYKIKVATYLLSVGKTTE</sequence>
<name>A0A109RNW4_9FLAO</name>
<comment type="similarity">
    <text evidence="2">Belongs to the outer membrane factor (OMF) (TC 1.B.17) family.</text>
</comment>
<keyword evidence="6" id="KW-0472">Membrane</keyword>
<evidence type="ECO:0000256" key="4">
    <source>
        <dbReference type="ARBA" id="ARBA00022452"/>
    </source>
</evidence>
<evidence type="ECO:0000256" key="7">
    <source>
        <dbReference type="ARBA" id="ARBA00023237"/>
    </source>
</evidence>
<keyword evidence="7" id="KW-0998">Cell outer membrane</keyword>
<evidence type="ECO:0000256" key="3">
    <source>
        <dbReference type="ARBA" id="ARBA00022448"/>
    </source>
</evidence>
<evidence type="ECO:0000313" key="9">
    <source>
        <dbReference type="Proteomes" id="UP000059672"/>
    </source>
</evidence>
<keyword evidence="9" id="KW-1185">Reference proteome</keyword>
<organism evidence="8 9">
    <name type="scientific">Lutibacter profundi</name>
    <dbReference type="NCBI Taxonomy" id="1622118"/>
    <lineage>
        <taxon>Bacteria</taxon>
        <taxon>Pseudomonadati</taxon>
        <taxon>Bacteroidota</taxon>
        <taxon>Flavobacteriia</taxon>
        <taxon>Flavobacteriales</taxon>
        <taxon>Flavobacteriaceae</taxon>
        <taxon>Lutibacter</taxon>
    </lineage>
</organism>
<dbReference type="Proteomes" id="UP000059672">
    <property type="component" value="Chromosome"/>
</dbReference>
<keyword evidence="5" id="KW-0812">Transmembrane</keyword>
<proteinExistence type="inferred from homology"/>
<accession>A0A109RNW4</accession>
<evidence type="ECO:0000256" key="1">
    <source>
        <dbReference type="ARBA" id="ARBA00004442"/>
    </source>
</evidence>
<dbReference type="GO" id="GO:0009279">
    <property type="term" value="C:cell outer membrane"/>
    <property type="evidence" value="ECO:0007669"/>
    <property type="project" value="UniProtKB-SubCell"/>
</dbReference>
<dbReference type="GO" id="GO:1990281">
    <property type="term" value="C:efflux pump complex"/>
    <property type="evidence" value="ECO:0007669"/>
    <property type="project" value="TreeGrafter"/>
</dbReference>
<dbReference type="GO" id="GO:0015288">
    <property type="term" value="F:porin activity"/>
    <property type="evidence" value="ECO:0007669"/>
    <property type="project" value="TreeGrafter"/>
</dbReference>
<dbReference type="Pfam" id="PF02321">
    <property type="entry name" value="OEP"/>
    <property type="match status" value="1"/>
</dbReference>
<comment type="subcellular location">
    <subcellularLocation>
        <location evidence="1">Cell outer membrane</location>
    </subcellularLocation>
</comment>
<dbReference type="KEGG" id="lut:Lupro_10140"/>
<dbReference type="AlphaFoldDB" id="A0A109RNW4"/>
<dbReference type="PANTHER" id="PTHR30026:SF20">
    <property type="entry name" value="OUTER MEMBRANE PROTEIN TOLC"/>
    <property type="match status" value="1"/>
</dbReference>
<reference evidence="9" key="1">
    <citation type="submission" date="2015-12" db="EMBL/GenBank/DDBJ databases">
        <title>Complete genome sequence of Lutibacter profundus strain LP1.</title>
        <authorList>
            <person name="Wissuwa J."/>
            <person name="Le Moine Bauer S."/>
            <person name="Stokke R."/>
            <person name="Dahle H."/>
            <person name="Steen I.H."/>
        </authorList>
    </citation>
    <scope>NUCLEOTIDE SEQUENCE [LARGE SCALE GENOMIC DNA]</scope>
    <source>
        <strain evidence="9">LP1</strain>
    </source>
</reference>
<dbReference type="GO" id="GO:0015562">
    <property type="term" value="F:efflux transmembrane transporter activity"/>
    <property type="evidence" value="ECO:0007669"/>
    <property type="project" value="InterPro"/>
</dbReference>
<evidence type="ECO:0000256" key="6">
    <source>
        <dbReference type="ARBA" id="ARBA00023136"/>
    </source>
</evidence>
<evidence type="ECO:0000256" key="5">
    <source>
        <dbReference type="ARBA" id="ARBA00022692"/>
    </source>
</evidence>
<keyword evidence="4" id="KW-1134">Transmembrane beta strand</keyword>
<evidence type="ECO:0008006" key="10">
    <source>
        <dbReference type="Google" id="ProtNLM"/>
    </source>
</evidence>
<dbReference type="Gene3D" id="1.20.1600.10">
    <property type="entry name" value="Outer membrane efflux proteins (OEP)"/>
    <property type="match status" value="1"/>
</dbReference>
<protein>
    <recommendedName>
        <fullName evidence="10">Transporter</fullName>
    </recommendedName>
</protein>
<dbReference type="SUPFAM" id="SSF56954">
    <property type="entry name" value="Outer membrane efflux proteins (OEP)"/>
    <property type="match status" value="1"/>
</dbReference>
<dbReference type="EMBL" id="CP013355">
    <property type="protein sequence ID" value="AMC11602.1"/>
    <property type="molecule type" value="Genomic_DNA"/>
</dbReference>
<evidence type="ECO:0000256" key="2">
    <source>
        <dbReference type="ARBA" id="ARBA00007613"/>
    </source>
</evidence>
<evidence type="ECO:0000313" key="8">
    <source>
        <dbReference type="EMBL" id="AMC11602.1"/>
    </source>
</evidence>
<dbReference type="InterPro" id="IPR003423">
    <property type="entry name" value="OMP_efflux"/>
</dbReference>
<keyword evidence="3" id="KW-0813">Transport</keyword>
<dbReference type="STRING" id="1622118.Lupro_10140"/>
<dbReference type="InterPro" id="IPR051906">
    <property type="entry name" value="TolC-like"/>
</dbReference>
<dbReference type="PANTHER" id="PTHR30026">
    <property type="entry name" value="OUTER MEMBRANE PROTEIN TOLC"/>
    <property type="match status" value="1"/>
</dbReference>